<keyword evidence="4 15" id="KW-0479">Metal-binding</keyword>
<dbReference type="Proteomes" id="UP000235897">
    <property type="component" value="Unassembled WGS sequence"/>
</dbReference>
<feature type="domain" description="Formamidopyrimidine-DNA glycosylase catalytic" evidence="17">
    <location>
        <begin position="2"/>
        <end position="113"/>
    </location>
</feature>
<dbReference type="PANTHER" id="PTHR22993:SF9">
    <property type="entry name" value="FORMAMIDOPYRIMIDINE-DNA GLYCOSYLASE"/>
    <property type="match status" value="1"/>
</dbReference>
<keyword evidence="13 15" id="KW-0326">Glycosidase</keyword>
<comment type="function">
    <text evidence="15">Involved in base excision repair of DNA damaged by oxidation or by mutagenic agents. Acts as DNA glycosylase that recognizes and removes damaged bases. Has a preference for oxidized purines, such as 7,8-dihydro-8-oxoguanine (8-oxoG). Has AP (apurinic/apyrimidinic) lyase activity and introduces nicks in the DNA strand. Cleaves the DNA backbone by beta-delta elimination to generate a single-strand break at the site of the removed base with both 3'- and 5'-phosphates.</text>
</comment>
<dbReference type="InterPro" id="IPR010979">
    <property type="entry name" value="Ribosomal_uS13-like_H2TH"/>
</dbReference>
<comment type="catalytic activity">
    <reaction evidence="1 15">
        <text>Hydrolysis of DNA containing ring-opened 7-methylguanine residues, releasing 2,6-diamino-4-hydroxy-5-(N-methyl)formamidopyrimidine.</text>
        <dbReference type="EC" id="3.2.2.23"/>
    </reaction>
</comment>
<dbReference type="Pfam" id="PF06827">
    <property type="entry name" value="zf-FPG_IleRS"/>
    <property type="match status" value="1"/>
</dbReference>
<evidence type="ECO:0000313" key="19">
    <source>
        <dbReference type="Proteomes" id="UP000235897"/>
    </source>
</evidence>
<evidence type="ECO:0000256" key="8">
    <source>
        <dbReference type="ARBA" id="ARBA00022833"/>
    </source>
</evidence>
<dbReference type="EC" id="4.2.99.18" evidence="15"/>
<keyword evidence="8 15" id="KW-0862">Zinc</keyword>
<comment type="similarity">
    <text evidence="2 15">Belongs to the FPG family.</text>
</comment>
<dbReference type="PANTHER" id="PTHR22993">
    <property type="entry name" value="FORMAMIDOPYRIMIDINE-DNA GLYCOSYLASE"/>
    <property type="match status" value="1"/>
</dbReference>
<dbReference type="PROSITE" id="PS51066">
    <property type="entry name" value="ZF_FPG_2"/>
    <property type="match status" value="1"/>
</dbReference>
<evidence type="ECO:0000256" key="4">
    <source>
        <dbReference type="ARBA" id="ARBA00022723"/>
    </source>
</evidence>
<dbReference type="CDD" id="cd08966">
    <property type="entry name" value="EcFpg-like_N"/>
    <property type="match status" value="1"/>
</dbReference>
<comment type="cofactor">
    <cofactor evidence="15">
        <name>Zn(2+)</name>
        <dbReference type="ChEBI" id="CHEBI:29105"/>
    </cofactor>
    <text evidence="15">Binds 1 zinc ion per subunit.</text>
</comment>
<dbReference type="GO" id="GO:0034039">
    <property type="term" value="F:8-oxo-7,8-dihydroguanine DNA N-glycosylase activity"/>
    <property type="evidence" value="ECO:0007669"/>
    <property type="project" value="TreeGrafter"/>
</dbReference>
<feature type="active site" description="Proton donor; for delta-elimination activity" evidence="15">
    <location>
        <position position="260"/>
    </location>
</feature>
<dbReference type="InterPro" id="IPR035937">
    <property type="entry name" value="FPG_N"/>
</dbReference>
<keyword evidence="11 15" id="KW-0456">Lyase</keyword>
<sequence>MPELPEVETTRRGIEAHLVDQRVRRVIVRERRLRWPIPDDLDARLSGQRIVAVERRAKYLLIKAEVGTLIAHLGMSGSLRLVPADLPAAKHEHVDIVLESGMALRYTDPRRFGALLWSEDPLSHVLLANLGPEPLSDAFDGERLYQLSRGRSMAIKPFIMDNAVVVGVGNIYASEALFAAGIDPRRAAGAVSRARYLKLAAEIKRILAYAIERGGTTLRDFVGGDGKPGYFQQELFVYGRAGEFCRQCGSTLRDIRLGQRASVYCGRCQR</sequence>
<evidence type="ECO:0000256" key="13">
    <source>
        <dbReference type="ARBA" id="ARBA00023295"/>
    </source>
</evidence>
<evidence type="ECO:0000256" key="7">
    <source>
        <dbReference type="ARBA" id="ARBA00022801"/>
    </source>
</evidence>
<dbReference type="InterPro" id="IPR015886">
    <property type="entry name" value="H2TH_FPG"/>
</dbReference>
<dbReference type="FunFam" id="3.20.190.10:FF:000001">
    <property type="entry name" value="Formamidopyrimidine-DNA glycosylase"/>
    <property type="match status" value="1"/>
</dbReference>
<dbReference type="GO" id="GO:0003684">
    <property type="term" value="F:damaged DNA binding"/>
    <property type="evidence" value="ECO:0007669"/>
    <property type="project" value="InterPro"/>
</dbReference>
<dbReference type="AlphaFoldDB" id="A0A2N8SSR7"/>
<keyword evidence="7 15" id="KW-0378">Hydrolase</keyword>
<dbReference type="SUPFAM" id="SSF46946">
    <property type="entry name" value="S13-like H2TH domain"/>
    <property type="match status" value="1"/>
</dbReference>
<comment type="catalytic activity">
    <reaction evidence="14 15">
        <text>2'-deoxyribonucleotide-(2'-deoxyribose 5'-phosphate)-2'-deoxyribonucleotide-DNA = a 3'-end 2'-deoxyribonucleotide-(2,3-dehydro-2,3-deoxyribose 5'-phosphate)-DNA + a 5'-end 5'-phospho-2'-deoxyribonucleoside-DNA + H(+)</text>
        <dbReference type="Rhea" id="RHEA:66592"/>
        <dbReference type="Rhea" id="RHEA-COMP:13180"/>
        <dbReference type="Rhea" id="RHEA-COMP:16897"/>
        <dbReference type="Rhea" id="RHEA-COMP:17067"/>
        <dbReference type="ChEBI" id="CHEBI:15378"/>
        <dbReference type="ChEBI" id="CHEBI:136412"/>
        <dbReference type="ChEBI" id="CHEBI:157695"/>
        <dbReference type="ChEBI" id="CHEBI:167181"/>
        <dbReference type="EC" id="4.2.99.18"/>
    </reaction>
</comment>
<comment type="subunit">
    <text evidence="3 15">Monomer.</text>
</comment>
<dbReference type="SMART" id="SM00898">
    <property type="entry name" value="Fapy_DNA_glyco"/>
    <property type="match status" value="1"/>
</dbReference>
<protein>
    <recommendedName>
        <fullName evidence="15">Formamidopyrimidine-DNA glycosylase</fullName>
        <shortName evidence="15">Fapy-DNA glycosylase</shortName>
        <ecNumber evidence="15">3.2.2.23</ecNumber>
    </recommendedName>
    <alternativeName>
        <fullName evidence="15">DNA-(apurinic or apyrimidinic site) lyase MutM</fullName>
        <shortName evidence="15">AP lyase MutM</shortName>
        <ecNumber evidence="15">4.2.99.18</ecNumber>
    </alternativeName>
</protein>
<dbReference type="GO" id="GO:0008270">
    <property type="term" value="F:zinc ion binding"/>
    <property type="evidence" value="ECO:0007669"/>
    <property type="project" value="UniProtKB-UniRule"/>
</dbReference>
<dbReference type="InterPro" id="IPR020629">
    <property type="entry name" value="FPG_Glyclase"/>
</dbReference>
<dbReference type="FunFam" id="1.10.8.50:FF:000003">
    <property type="entry name" value="Formamidopyrimidine-DNA glycosylase"/>
    <property type="match status" value="1"/>
</dbReference>
<evidence type="ECO:0000256" key="5">
    <source>
        <dbReference type="ARBA" id="ARBA00022763"/>
    </source>
</evidence>
<dbReference type="SMART" id="SM01232">
    <property type="entry name" value="H2TH"/>
    <property type="match status" value="1"/>
</dbReference>
<evidence type="ECO:0000256" key="11">
    <source>
        <dbReference type="ARBA" id="ARBA00023239"/>
    </source>
</evidence>
<dbReference type="InterPro" id="IPR000214">
    <property type="entry name" value="Znf_DNA_glyclase/AP_lyase"/>
</dbReference>
<dbReference type="InterPro" id="IPR015887">
    <property type="entry name" value="DNA_glyclase_Znf_dom_DNA_BS"/>
</dbReference>
<dbReference type="InterPro" id="IPR012319">
    <property type="entry name" value="FPG_cat"/>
</dbReference>
<evidence type="ECO:0000256" key="10">
    <source>
        <dbReference type="ARBA" id="ARBA00023204"/>
    </source>
</evidence>
<evidence type="ECO:0000256" key="6">
    <source>
        <dbReference type="ARBA" id="ARBA00022771"/>
    </source>
</evidence>
<organism evidence="18 19">
    <name type="scientific">Stutzerimonas stutzeri</name>
    <name type="common">Pseudomonas stutzeri</name>
    <dbReference type="NCBI Taxonomy" id="316"/>
    <lineage>
        <taxon>Bacteria</taxon>
        <taxon>Pseudomonadati</taxon>
        <taxon>Pseudomonadota</taxon>
        <taxon>Gammaproteobacteria</taxon>
        <taxon>Pseudomonadales</taxon>
        <taxon>Pseudomonadaceae</taxon>
        <taxon>Stutzerimonas</taxon>
    </lineage>
</organism>
<keyword evidence="10 15" id="KW-0234">DNA repair</keyword>
<feature type="domain" description="FPG-type" evidence="16">
    <location>
        <begin position="236"/>
        <end position="270"/>
    </location>
</feature>
<gene>
    <name evidence="15" type="primary">mutM</name>
    <name evidence="15" type="synonym">fpg</name>
    <name evidence="18" type="ORF">CXL00_12415</name>
</gene>
<evidence type="ECO:0000256" key="3">
    <source>
        <dbReference type="ARBA" id="ARBA00011245"/>
    </source>
</evidence>
<feature type="binding site" evidence="15">
    <location>
        <position position="91"/>
    </location>
    <ligand>
        <name>DNA</name>
        <dbReference type="ChEBI" id="CHEBI:16991"/>
    </ligand>
</feature>
<dbReference type="GO" id="GO:0140078">
    <property type="term" value="F:class I DNA-(apurinic or apyrimidinic site) endonuclease activity"/>
    <property type="evidence" value="ECO:0007669"/>
    <property type="project" value="UniProtKB-EC"/>
</dbReference>
<dbReference type="Pfam" id="PF01149">
    <property type="entry name" value="Fapy_DNA_glyco"/>
    <property type="match status" value="1"/>
</dbReference>
<feature type="active site" description="Proton donor" evidence="15">
    <location>
        <position position="3"/>
    </location>
</feature>
<reference evidence="18 19" key="1">
    <citation type="submission" date="2018-01" db="EMBL/GenBank/DDBJ databases">
        <title>Denitrification phenotypes of diverse strains of Pseudomonas stutzeri.</title>
        <authorList>
            <person name="Milligan D.A."/>
            <person name="Bergaust L."/>
            <person name="Bakken L.R."/>
            <person name="Frostegard A."/>
        </authorList>
    </citation>
    <scope>NUCLEOTIDE SEQUENCE [LARGE SCALE GENOMIC DNA]</scope>
    <source>
        <strain evidence="18 19">28a3</strain>
    </source>
</reference>
<dbReference type="OrthoDB" id="9800855at2"/>
<dbReference type="NCBIfam" id="NF002211">
    <property type="entry name" value="PRK01103.1"/>
    <property type="match status" value="1"/>
</dbReference>
<keyword evidence="12 15" id="KW-0511">Multifunctional enzyme</keyword>
<feature type="active site" description="Proton donor; for beta-elimination activity" evidence="15">
    <location>
        <position position="58"/>
    </location>
</feature>
<feature type="binding site" evidence="15">
    <location>
        <position position="110"/>
    </location>
    <ligand>
        <name>DNA</name>
        <dbReference type="ChEBI" id="CHEBI:16991"/>
    </ligand>
</feature>
<keyword evidence="5 15" id="KW-0227">DNA damage</keyword>
<accession>A0A2N8SSR7</accession>
<dbReference type="PROSITE" id="PS51068">
    <property type="entry name" value="FPG_CAT"/>
    <property type="match status" value="1"/>
</dbReference>
<dbReference type="SUPFAM" id="SSF57716">
    <property type="entry name" value="Glucocorticoid receptor-like (DNA-binding domain)"/>
    <property type="match status" value="1"/>
</dbReference>
<evidence type="ECO:0000256" key="12">
    <source>
        <dbReference type="ARBA" id="ARBA00023268"/>
    </source>
</evidence>
<proteinExistence type="inferred from homology"/>
<dbReference type="SUPFAM" id="SSF81624">
    <property type="entry name" value="N-terminal domain of MutM-like DNA repair proteins"/>
    <property type="match status" value="1"/>
</dbReference>
<dbReference type="NCBIfam" id="TIGR00577">
    <property type="entry name" value="fpg"/>
    <property type="match status" value="1"/>
</dbReference>
<dbReference type="HAMAP" id="MF_00103">
    <property type="entry name" value="Fapy_DNA_glycosyl"/>
    <property type="match status" value="1"/>
</dbReference>
<evidence type="ECO:0000256" key="2">
    <source>
        <dbReference type="ARBA" id="ARBA00009409"/>
    </source>
</evidence>
<evidence type="ECO:0000256" key="9">
    <source>
        <dbReference type="ARBA" id="ARBA00023125"/>
    </source>
</evidence>
<evidence type="ECO:0000256" key="14">
    <source>
        <dbReference type="ARBA" id="ARBA00044632"/>
    </source>
</evidence>
<evidence type="ECO:0000256" key="1">
    <source>
        <dbReference type="ARBA" id="ARBA00001668"/>
    </source>
</evidence>
<dbReference type="EC" id="3.2.2.23" evidence="15"/>
<dbReference type="GO" id="GO:0006284">
    <property type="term" value="P:base-excision repair"/>
    <property type="evidence" value="ECO:0007669"/>
    <property type="project" value="InterPro"/>
</dbReference>
<dbReference type="PROSITE" id="PS01242">
    <property type="entry name" value="ZF_FPG_1"/>
    <property type="match status" value="1"/>
</dbReference>
<evidence type="ECO:0000256" key="15">
    <source>
        <dbReference type="HAMAP-Rule" id="MF_00103"/>
    </source>
</evidence>
<dbReference type="Gene3D" id="1.10.8.50">
    <property type="match status" value="1"/>
</dbReference>
<name>A0A2N8SSR7_STUST</name>
<feature type="active site" description="Schiff-base intermediate with DNA" evidence="15">
    <location>
        <position position="2"/>
    </location>
</feature>
<evidence type="ECO:0000313" key="18">
    <source>
        <dbReference type="EMBL" id="PNG05513.1"/>
    </source>
</evidence>
<dbReference type="Pfam" id="PF06831">
    <property type="entry name" value="H2TH"/>
    <property type="match status" value="1"/>
</dbReference>
<dbReference type="EMBL" id="POUW01000004">
    <property type="protein sequence ID" value="PNG05513.1"/>
    <property type="molecule type" value="Genomic_DNA"/>
</dbReference>
<dbReference type="Gene3D" id="3.20.190.10">
    <property type="entry name" value="MutM-like, N-terminal"/>
    <property type="match status" value="1"/>
</dbReference>
<evidence type="ECO:0000259" key="16">
    <source>
        <dbReference type="PROSITE" id="PS51066"/>
    </source>
</evidence>
<dbReference type="RefSeq" id="WP_102846854.1">
    <property type="nucleotide sequence ID" value="NZ_JAMOIG010000002.1"/>
</dbReference>
<feature type="binding site" evidence="15">
    <location>
        <position position="151"/>
    </location>
    <ligand>
        <name>DNA</name>
        <dbReference type="ChEBI" id="CHEBI:16991"/>
    </ligand>
</feature>
<keyword evidence="9 15" id="KW-0238">DNA-binding</keyword>
<dbReference type="InterPro" id="IPR010663">
    <property type="entry name" value="Znf_FPG/IleRS"/>
</dbReference>
<evidence type="ECO:0000259" key="17">
    <source>
        <dbReference type="PROSITE" id="PS51068"/>
    </source>
</evidence>
<keyword evidence="6 15" id="KW-0863">Zinc-finger</keyword>
<comment type="caution">
    <text evidence="18">The sequence shown here is derived from an EMBL/GenBank/DDBJ whole genome shotgun (WGS) entry which is preliminary data.</text>
</comment>